<proteinExistence type="predicted"/>
<keyword evidence="1" id="KW-1185">Reference proteome</keyword>
<dbReference type="SUPFAM" id="SSF56672">
    <property type="entry name" value="DNA/RNA polymerases"/>
    <property type="match status" value="1"/>
</dbReference>
<name>A0A914Y367_9BILA</name>
<evidence type="ECO:0000313" key="2">
    <source>
        <dbReference type="WBParaSite" id="PSU_v2.g13677.t1"/>
    </source>
</evidence>
<dbReference type="WBParaSite" id="PSU_v2.g13677.t1">
    <property type="protein sequence ID" value="PSU_v2.g13677.t1"/>
    <property type="gene ID" value="PSU_v2.g13677"/>
</dbReference>
<dbReference type="Pfam" id="PF05380">
    <property type="entry name" value="Peptidase_A17"/>
    <property type="match status" value="1"/>
</dbReference>
<dbReference type="PANTHER" id="PTHR47331">
    <property type="entry name" value="PHD-TYPE DOMAIN-CONTAINING PROTEIN"/>
    <property type="match status" value="1"/>
</dbReference>
<dbReference type="InterPro" id="IPR043502">
    <property type="entry name" value="DNA/RNA_pol_sf"/>
</dbReference>
<accession>A0A914Y367</accession>
<evidence type="ECO:0000313" key="1">
    <source>
        <dbReference type="Proteomes" id="UP000887577"/>
    </source>
</evidence>
<sequence>MQKLFKLALKWDQPLTADQEKEWIEILKDWKGVVQIPRKFVNDKFPNPAEIQIHCFADASQFAYCASVYLRIPTSNGCETPLVFAKTRLQPLSRKLTIPKMEIMGIWLAAKISSFVAKELNLEASKKFVWTDSQISYHWFQKWPKDVFVSNRLKEVVASKVECSRFLVEWPKVFA</sequence>
<dbReference type="InterPro" id="IPR008042">
    <property type="entry name" value="Retrotrans_Pao"/>
</dbReference>
<dbReference type="AlphaFoldDB" id="A0A914Y367"/>
<reference evidence="2" key="1">
    <citation type="submission" date="2022-11" db="UniProtKB">
        <authorList>
            <consortium name="WormBaseParasite"/>
        </authorList>
    </citation>
    <scope>IDENTIFICATION</scope>
</reference>
<protein>
    <submittedName>
        <fullName evidence="2">Pao retrotransposon peptidase</fullName>
    </submittedName>
</protein>
<dbReference type="PANTHER" id="PTHR47331:SF5">
    <property type="entry name" value="RIBONUCLEASE H"/>
    <property type="match status" value="1"/>
</dbReference>
<organism evidence="1 2">
    <name type="scientific">Panagrolaimus superbus</name>
    <dbReference type="NCBI Taxonomy" id="310955"/>
    <lineage>
        <taxon>Eukaryota</taxon>
        <taxon>Metazoa</taxon>
        <taxon>Ecdysozoa</taxon>
        <taxon>Nematoda</taxon>
        <taxon>Chromadorea</taxon>
        <taxon>Rhabditida</taxon>
        <taxon>Tylenchina</taxon>
        <taxon>Panagrolaimomorpha</taxon>
        <taxon>Panagrolaimoidea</taxon>
        <taxon>Panagrolaimidae</taxon>
        <taxon>Panagrolaimus</taxon>
    </lineage>
</organism>
<dbReference type="Proteomes" id="UP000887577">
    <property type="component" value="Unplaced"/>
</dbReference>